<comment type="caution">
    <text evidence="11">The sequence shown here is derived from an EMBL/GenBank/DDBJ whole genome shotgun (WGS) entry which is preliminary data.</text>
</comment>
<dbReference type="EC" id="3.2.1.1" evidence="9"/>
<dbReference type="AlphaFoldDB" id="A0A511MZP1"/>
<dbReference type="PANTHER" id="PTHR10357">
    <property type="entry name" value="ALPHA-AMYLASE FAMILY MEMBER"/>
    <property type="match status" value="1"/>
</dbReference>
<evidence type="ECO:0000256" key="4">
    <source>
        <dbReference type="ARBA" id="ARBA00022801"/>
    </source>
</evidence>
<dbReference type="InterPro" id="IPR006047">
    <property type="entry name" value="GH13_cat_dom"/>
</dbReference>
<reference evidence="11 12" key="1">
    <citation type="submission" date="2019-07" db="EMBL/GenBank/DDBJ databases">
        <title>Whole genome shotgun sequence of Deinococcus cellulosilyticus NBRC 106333.</title>
        <authorList>
            <person name="Hosoyama A."/>
            <person name="Uohara A."/>
            <person name="Ohji S."/>
            <person name="Ichikawa N."/>
        </authorList>
    </citation>
    <scope>NUCLEOTIDE SEQUENCE [LARGE SCALE GENOMIC DNA]</scope>
    <source>
        <strain evidence="11 12">NBRC 106333</strain>
    </source>
</reference>
<proteinExistence type="inferred from homology"/>
<dbReference type="Gene3D" id="2.60.40.1180">
    <property type="entry name" value="Golgi alpha-mannosidase II"/>
    <property type="match status" value="1"/>
</dbReference>
<dbReference type="PRINTS" id="PR00110">
    <property type="entry name" value="ALPHAAMYLASE"/>
</dbReference>
<comment type="catalytic activity">
    <reaction evidence="9">
        <text>Endohydrolysis of (1-&gt;4)-alpha-D-glucosidic linkages in polysaccharides containing three or more (1-&gt;4)-alpha-linked D-glucose units.</text>
        <dbReference type="EC" id="3.2.1.1"/>
    </reaction>
</comment>
<sequence length="450" mass="50402">MQGEVVYQILVDRFADGDSTNNQGVNKDDLRAWHGGDLKGILQKIPYLKSLGVTTLWLTPIYQQQTGNTFGTAPYHGYWPADFQKVDSHFGTLEDFQTLLKTVHDNDMKLILDQVINHTGYDASLPREKPDWFHGSNCESLGNPEVFCPLAGLPDLKQENPEVAQFLMENDLFWTKLGVDGFRYDAIRHVPADFIQKLGAQDQANGVFTLGEVFETASVQKVAAFQKLGLNSVFDFPLREAINQTVMKGAGFSQVRAILNQDSEYTNPAELAVFLDNHDVTRFASGNLFEAEGAKRTQYGIRALMTLRGFPVIYQGTEIAMRGGNDPDNRRDMRFEESWTETEKATFEVTRKAIAVRKASEALSKGTLKLIPVPSAYEEELLLFIRESGTEKVLVAWHNGKERRTFSLKMNVQSPLTQDLFGQDARLSGSNGFLHLSLPPRSAAAFTHPE</sequence>
<dbReference type="SUPFAM" id="SSF51445">
    <property type="entry name" value="(Trans)glycosidases"/>
    <property type="match status" value="1"/>
</dbReference>
<accession>A0A511MZP1</accession>
<evidence type="ECO:0000313" key="11">
    <source>
        <dbReference type="EMBL" id="GEM46085.1"/>
    </source>
</evidence>
<feature type="domain" description="Glycosyl hydrolase family 13 catalytic" evidence="10">
    <location>
        <begin position="8"/>
        <end position="357"/>
    </location>
</feature>
<keyword evidence="5" id="KW-0106">Calcium</keyword>
<keyword evidence="7 9" id="KW-0326">Glycosidase</keyword>
<keyword evidence="3" id="KW-0479">Metal-binding</keyword>
<keyword evidence="4 9" id="KW-0378">Hydrolase</keyword>
<dbReference type="InterPro" id="IPR013780">
    <property type="entry name" value="Glyco_hydro_b"/>
</dbReference>
<evidence type="ECO:0000256" key="1">
    <source>
        <dbReference type="ARBA" id="ARBA00001913"/>
    </source>
</evidence>
<name>A0A511MZP1_DEIC1</name>
<dbReference type="GO" id="GO:0009313">
    <property type="term" value="P:oligosaccharide catabolic process"/>
    <property type="evidence" value="ECO:0007669"/>
    <property type="project" value="TreeGrafter"/>
</dbReference>
<organism evidence="11 12">
    <name type="scientific">Deinococcus cellulosilyticus (strain DSM 18568 / NBRC 106333 / KACC 11606 / 5516J-15)</name>
    <dbReference type="NCBI Taxonomy" id="1223518"/>
    <lineage>
        <taxon>Bacteria</taxon>
        <taxon>Thermotogati</taxon>
        <taxon>Deinococcota</taxon>
        <taxon>Deinococci</taxon>
        <taxon>Deinococcales</taxon>
        <taxon>Deinococcaceae</taxon>
        <taxon>Deinococcus</taxon>
    </lineage>
</organism>
<evidence type="ECO:0000256" key="9">
    <source>
        <dbReference type="RuleBase" id="RU361134"/>
    </source>
</evidence>
<keyword evidence="6 9" id="KW-0119">Carbohydrate metabolism</keyword>
<evidence type="ECO:0000313" key="12">
    <source>
        <dbReference type="Proteomes" id="UP000321306"/>
    </source>
</evidence>
<dbReference type="EMBL" id="BJXB01000006">
    <property type="protein sequence ID" value="GEM46085.1"/>
    <property type="molecule type" value="Genomic_DNA"/>
</dbReference>
<dbReference type="GO" id="GO:0004556">
    <property type="term" value="F:alpha-amylase activity"/>
    <property type="evidence" value="ECO:0007669"/>
    <property type="project" value="UniProtKB-UniRule"/>
</dbReference>
<dbReference type="Pfam" id="PF00128">
    <property type="entry name" value="Alpha-amylase"/>
    <property type="match status" value="2"/>
</dbReference>
<protein>
    <recommendedName>
        <fullName evidence="9">Alpha-amylase</fullName>
        <ecNumber evidence="9">3.2.1.1</ecNumber>
    </recommendedName>
</protein>
<comment type="similarity">
    <text evidence="2 8">Belongs to the glycosyl hydrolase 13 family.</text>
</comment>
<evidence type="ECO:0000259" key="10">
    <source>
        <dbReference type="SMART" id="SM00642"/>
    </source>
</evidence>
<keyword evidence="12" id="KW-1185">Reference proteome</keyword>
<evidence type="ECO:0000256" key="7">
    <source>
        <dbReference type="ARBA" id="ARBA00023295"/>
    </source>
</evidence>
<comment type="cofactor">
    <cofactor evidence="1">
        <name>Ca(2+)</name>
        <dbReference type="ChEBI" id="CHEBI:29108"/>
    </cofactor>
</comment>
<dbReference type="SUPFAM" id="SSF51011">
    <property type="entry name" value="Glycosyl hydrolase domain"/>
    <property type="match status" value="1"/>
</dbReference>
<dbReference type="InterPro" id="IPR013777">
    <property type="entry name" value="A-amylase-like"/>
</dbReference>
<dbReference type="SMART" id="SM00642">
    <property type="entry name" value="Aamy"/>
    <property type="match status" value="1"/>
</dbReference>
<dbReference type="PIRSF" id="PIRSF001024">
    <property type="entry name" value="Alph-amyl_fung"/>
    <property type="match status" value="1"/>
</dbReference>
<evidence type="ECO:0000256" key="3">
    <source>
        <dbReference type="ARBA" id="ARBA00022723"/>
    </source>
</evidence>
<evidence type="ECO:0000256" key="5">
    <source>
        <dbReference type="ARBA" id="ARBA00022837"/>
    </source>
</evidence>
<dbReference type="GO" id="GO:0005509">
    <property type="term" value="F:calcium ion binding"/>
    <property type="evidence" value="ECO:0007669"/>
    <property type="project" value="InterPro"/>
</dbReference>
<evidence type="ECO:0000256" key="8">
    <source>
        <dbReference type="RuleBase" id="RU003615"/>
    </source>
</evidence>
<dbReference type="InterPro" id="IPR017853">
    <property type="entry name" value="GH"/>
</dbReference>
<dbReference type="PANTHER" id="PTHR10357:SF179">
    <property type="entry name" value="NEUTRAL AND BASIC AMINO ACID TRANSPORT PROTEIN RBAT"/>
    <property type="match status" value="1"/>
</dbReference>
<dbReference type="Proteomes" id="UP000321306">
    <property type="component" value="Unassembled WGS sequence"/>
</dbReference>
<evidence type="ECO:0000256" key="2">
    <source>
        <dbReference type="ARBA" id="ARBA00008061"/>
    </source>
</evidence>
<gene>
    <name evidence="11" type="ORF">DC3_17200</name>
</gene>
<evidence type="ECO:0000256" key="6">
    <source>
        <dbReference type="ARBA" id="ARBA00023277"/>
    </source>
</evidence>
<dbReference type="InterPro" id="IPR006046">
    <property type="entry name" value="Alpha_amylase"/>
</dbReference>
<dbReference type="Gene3D" id="3.20.20.80">
    <property type="entry name" value="Glycosidases"/>
    <property type="match status" value="1"/>
</dbReference>